<keyword evidence="3" id="KW-1185">Reference proteome</keyword>
<dbReference type="AlphaFoldDB" id="A0A497V915"/>
<dbReference type="EMBL" id="RCCB01000010">
    <property type="protein sequence ID" value="RLJ35384.1"/>
    <property type="molecule type" value="Genomic_DNA"/>
</dbReference>
<reference evidence="2 4" key="2">
    <citation type="submission" date="2018-10" db="EMBL/GenBank/DDBJ databases">
        <title>Genomic Encyclopedia of Archaeal and Bacterial Type Strains, Phase II (KMG-II): from individual species to whole genera.</title>
        <authorList>
            <person name="Goeker M."/>
        </authorList>
    </citation>
    <scope>NUCLEOTIDE SEQUENCE [LARGE SCALE GENOMIC DNA]</scope>
    <source>
        <strain evidence="2 4">DSM 21886</strain>
    </source>
</reference>
<proteinExistence type="predicted"/>
<gene>
    <name evidence="1" type="ORF">B0G92_0743</name>
    <name evidence="2" type="ORF">CLV50_0763</name>
</gene>
<evidence type="ECO:0000313" key="1">
    <source>
        <dbReference type="EMBL" id="PKW29114.1"/>
    </source>
</evidence>
<reference evidence="1 3" key="1">
    <citation type="submission" date="2017-12" db="EMBL/GenBank/DDBJ databases">
        <title>Genomic Encyclopedia of Type Strains, Phase III (KMG-III): the genomes of soil and plant-associated and newly described type strains.</title>
        <authorList>
            <person name="Whitman W."/>
        </authorList>
    </citation>
    <scope>NUCLEOTIDE SEQUENCE [LARGE SCALE GENOMIC DNA]</scope>
    <source>
        <strain evidence="1 3">IP-10</strain>
    </source>
</reference>
<evidence type="ECO:0000313" key="3">
    <source>
        <dbReference type="Proteomes" id="UP000233767"/>
    </source>
</evidence>
<evidence type="ECO:0000313" key="4">
    <source>
        <dbReference type="Proteomes" id="UP000275027"/>
    </source>
</evidence>
<dbReference type="EMBL" id="PJND01000007">
    <property type="protein sequence ID" value="PKW29114.1"/>
    <property type="molecule type" value="Genomic_DNA"/>
</dbReference>
<accession>A0A497V915</accession>
<organism evidence="2 4">
    <name type="scientific">Flavobacterium lindanitolerans</name>
    <dbReference type="NCBI Taxonomy" id="428988"/>
    <lineage>
        <taxon>Bacteria</taxon>
        <taxon>Pseudomonadati</taxon>
        <taxon>Bacteroidota</taxon>
        <taxon>Flavobacteriia</taxon>
        <taxon>Flavobacteriales</taxon>
        <taxon>Flavobacteriaceae</taxon>
        <taxon>Flavobacterium</taxon>
    </lineage>
</organism>
<sequence length="63" mass="7209">MKIKSIIIIATLTALLCCKSETNVKKNSRQNVAKRESKDSSKQPKITVVKNNEYFLLNDRKID</sequence>
<dbReference type="Proteomes" id="UP000233767">
    <property type="component" value="Unassembled WGS sequence"/>
</dbReference>
<dbReference type="Proteomes" id="UP000275027">
    <property type="component" value="Unassembled WGS sequence"/>
</dbReference>
<name>A0A497V915_9FLAO</name>
<dbReference type="RefSeq" id="WP_101471135.1">
    <property type="nucleotide sequence ID" value="NZ_JAVHXU010000012.1"/>
</dbReference>
<evidence type="ECO:0000313" key="2">
    <source>
        <dbReference type="EMBL" id="RLJ35384.1"/>
    </source>
</evidence>
<protein>
    <submittedName>
        <fullName evidence="2">Uncharacterized protein</fullName>
    </submittedName>
</protein>
<comment type="caution">
    <text evidence="2">The sequence shown here is derived from an EMBL/GenBank/DDBJ whole genome shotgun (WGS) entry which is preliminary data.</text>
</comment>